<accession>A0ABS1TEK0</accession>
<feature type="transmembrane region" description="Helical" evidence="7">
    <location>
        <begin position="122"/>
        <end position="144"/>
    </location>
</feature>
<comment type="caution">
    <text evidence="9">The sequence shown here is derived from an EMBL/GenBank/DDBJ whole genome shotgun (WGS) entry which is preliminary data.</text>
</comment>
<dbReference type="SUPFAM" id="SSF161098">
    <property type="entry name" value="MetI-like"/>
    <property type="match status" value="1"/>
</dbReference>
<proteinExistence type="inferred from homology"/>
<gene>
    <name evidence="9" type="ORF">JK636_14900</name>
</gene>
<comment type="similarity">
    <text evidence="7">Belongs to the binding-protein-dependent transport system permease family.</text>
</comment>
<evidence type="ECO:0000256" key="5">
    <source>
        <dbReference type="ARBA" id="ARBA00022989"/>
    </source>
</evidence>
<feature type="transmembrane region" description="Helical" evidence="7">
    <location>
        <begin position="197"/>
        <end position="222"/>
    </location>
</feature>
<reference evidence="9 10" key="1">
    <citation type="submission" date="2021-01" db="EMBL/GenBank/DDBJ databases">
        <title>Genome public.</title>
        <authorList>
            <person name="Liu C."/>
            <person name="Sun Q."/>
        </authorList>
    </citation>
    <scope>NUCLEOTIDE SEQUENCE [LARGE SCALE GENOMIC DNA]</scope>
    <source>
        <strain evidence="9 10">YIM B02515</strain>
    </source>
</reference>
<dbReference type="InterPro" id="IPR000515">
    <property type="entry name" value="MetI-like"/>
</dbReference>
<protein>
    <submittedName>
        <fullName evidence="9">Carbohydrate ABC transporter permease</fullName>
    </submittedName>
</protein>
<feature type="domain" description="ABC transmembrane type-1" evidence="8">
    <location>
        <begin position="87"/>
        <end position="277"/>
    </location>
</feature>
<dbReference type="InterPro" id="IPR035906">
    <property type="entry name" value="MetI-like_sf"/>
</dbReference>
<evidence type="ECO:0000256" key="2">
    <source>
        <dbReference type="ARBA" id="ARBA00022448"/>
    </source>
</evidence>
<feature type="transmembrane region" description="Helical" evidence="7">
    <location>
        <begin position="24"/>
        <end position="49"/>
    </location>
</feature>
<evidence type="ECO:0000256" key="7">
    <source>
        <dbReference type="RuleBase" id="RU363032"/>
    </source>
</evidence>
<feature type="transmembrane region" description="Helical" evidence="7">
    <location>
        <begin position="258"/>
        <end position="276"/>
    </location>
</feature>
<dbReference type="Gene3D" id="1.10.3720.10">
    <property type="entry name" value="MetI-like"/>
    <property type="match status" value="1"/>
</dbReference>
<sequence>MFKIKSKDNGIITYSDLKKPSIRIFYYVLFAVCIIITLISIAPPIWVFLSSFKDIKEFTLEPSLIPKSFDFSRFIKTWNDLKFIKYYINSFYSVVGSVVCAIVFNGLLAYAISILKPKGSKFIYGLILGSLMVPATTSVVPLFINLSKMHLNGTFYPLWLSIGANAFYIVLYKQFFDTLPASIIEASKIDGCNNWQIFFKIVMPLSKPITMVIAMYAVNAAWSDFLLPYLLLNNSGHETIMVRLFQFRTSIKATDVEVLRAIVFAIIPPIVLFTLFQKQITQSNTHSGVKG</sequence>
<evidence type="ECO:0000313" key="10">
    <source>
        <dbReference type="Proteomes" id="UP000632377"/>
    </source>
</evidence>
<evidence type="ECO:0000313" key="9">
    <source>
        <dbReference type="EMBL" id="MBL4937041.1"/>
    </source>
</evidence>
<name>A0ABS1TEK0_9CLOT</name>
<organism evidence="9 10">
    <name type="scientific">Clostridium rhizosphaerae</name>
    <dbReference type="NCBI Taxonomy" id="2803861"/>
    <lineage>
        <taxon>Bacteria</taxon>
        <taxon>Bacillati</taxon>
        <taxon>Bacillota</taxon>
        <taxon>Clostridia</taxon>
        <taxon>Eubacteriales</taxon>
        <taxon>Clostridiaceae</taxon>
        <taxon>Clostridium</taxon>
    </lineage>
</organism>
<dbReference type="PANTHER" id="PTHR43744:SF6">
    <property type="entry name" value="ABC TRANSPORTER PERMEASE PROTEIN YESQ-RELATED"/>
    <property type="match status" value="1"/>
</dbReference>
<dbReference type="EMBL" id="JAESWC010000009">
    <property type="protein sequence ID" value="MBL4937041.1"/>
    <property type="molecule type" value="Genomic_DNA"/>
</dbReference>
<evidence type="ECO:0000256" key="6">
    <source>
        <dbReference type="ARBA" id="ARBA00023136"/>
    </source>
</evidence>
<evidence type="ECO:0000256" key="4">
    <source>
        <dbReference type="ARBA" id="ARBA00022692"/>
    </source>
</evidence>
<dbReference type="CDD" id="cd06261">
    <property type="entry name" value="TM_PBP2"/>
    <property type="match status" value="1"/>
</dbReference>
<evidence type="ECO:0000259" key="8">
    <source>
        <dbReference type="PROSITE" id="PS50928"/>
    </source>
</evidence>
<dbReference type="PROSITE" id="PS50928">
    <property type="entry name" value="ABC_TM1"/>
    <property type="match status" value="1"/>
</dbReference>
<feature type="transmembrane region" description="Helical" evidence="7">
    <location>
        <begin position="156"/>
        <end position="176"/>
    </location>
</feature>
<comment type="subcellular location">
    <subcellularLocation>
        <location evidence="1 7">Cell membrane</location>
        <topology evidence="1 7">Multi-pass membrane protein</topology>
    </subcellularLocation>
</comment>
<keyword evidence="3" id="KW-1003">Cell membrane</keyword>
<dbReference type="Pfam" id="PF00528">
    <property type="entry name" value="BPD_transp_1"/>
    <property type="match status" value="1"/>
</dbReference>
<evidence type="ECO:0000256" key="3">
    <source>
        <dbReference type="ARBA" id="ARBA00022475"/>
    </source>
</evidence>
<dbReference type="Proteomes" id="UP000632377">
    <property type="component" value="Unassembled WGS sequence"/>
</dbReference>
<dbReference type="RefSeq" id="WP_202749796.1">
    <property type="nucleotide sequence ID" value="NZ_JAESWC010000009.1"/>
</dbReference>
<evidence type="ECO:0000256" key="1">
    <source>
        <dbReference type="ARBA" id="ARBA00004651"/>
    </source>
</evidence>
<feature type="transmembrane region" description="Helical" evidence="7">
    <location>
        <begin position="86"/>
        <end position="110"/>
    </location>
</feature>
<keyword evidence="10" id="KW-1185">Reference proteome</keyword>
<keyword evidence="4 7" id="KW-0812">Transmembrane</keyword>
<keyword evidence="5 7" id="KW-1133">Transmembrane helix</keyword>
<keyword evidence="6 7" id="KW-0472">Membrane</keyword>
<dbReference type="PANTHER" id="PTHR43744">
    <property type="entry name" value="ABC TRANSPORTER PERMEASE PROTEIN MG189-RELATED-RELATED"/>
    <property type="match status" value="1"/>
</dbReference>
<keyword evidence="2 7" id="KW-0813">Transport</keyword>